<dbReference type="OrthoDB" id="983542at2759"/>
<evidence type="ECO:0000256" key="2">
    <source>
        <dbReference type="ARBA" id="ARBA00013147"/>
    </source>
</evidence>
<dbReference type="UniPathway" id="UPA00121">
    <property type="reaction ID" value="UER00345"/>
</dbReference>
<dbReference type="Proteomes" id="UP000054350">
    <property type="component" value="Unassembled WGS sequence"/>
</dbReference>
<keyword evidence="3" id="KW-0028">Amino-acid biosynthesis</keyword>
<organism evidence="9 10">
    <name type="scientific">Allomyces macrogynus (strain ATCC 38327)</name>
    <name type="common">Allomyces javanicus var. macrogynus</name>
    <dbReference type="NCBI Taxonomy" id="578462"/>
    <lineage>
        <taxon>Eukaryota</taxon>
        <taxon>Fungi</taxon>
        <taxon>Fungi incertae sedis</taxon>
        <taxon>Blastocladiomycota</taxon>
        <taxon>Blastocladiomycetes</taxon>
        <taxon>Blastocladiales</taxon>
        <taxon>Blastocladiaceae</taxon>
        <taxon>Allomyces</taxon>
    </lineage>
</organism>
<keyword evidence="4" id="KW-0057">Aromatic amino acid biosynthesis</keyword>
<dbReference type="SUPFAM" id="SSF55021">
    <property type="entry name" value="ACT-like"/>
    <property type="match status" value="1"/>
</dbReference>
<reference evidence="9 10" key="1">
    <citation type="submission" date="2009-11" db="EMBL/GenBank/DDBJ databases">
        <title>Annotation of Allomyces macrogynus ATCC 38327.</title>
        <authorList>
            <consortium name="The Broad Institute Genome Sequencing Platform"/>
            <person name="Russ C."/>
            <person name="Cuomo C."/>
            <person name="Burger G."/>
            <person name="Gray M.W."/>
            <person name="Holland P.W.H."/>
            <person name="King N."/>
            <person name="Lang F.B.F."/>
            <person name="Roger A.J."/>
            <person name="Ruiz-Trillo I."/>
            <person name="Young S.K."/>
            <person name="Zeng Q."/>
            <person name="Gargeya S."/>
            <person name="Fitzgerald M."/>
            <person name="Haas B."/>
            <person name="Abouelleil A."/>
            <person name="Alvarado L."/>
            <person name="Arachchi H.M."/>
            <person name="Berlin A."/>
            <person name="Chapman S.B."/>
            <person name="Gearin G."/>
            <person name="Goldberg J."/>
            <person name="Griggs A."/>
            <person name="Gujja S."/>
            <person name="Hansen M."/>
            <person name="Heiman D."/>
            <person name="Howarth C."/>
            <person name="Larimer J."/>
            <person name="Lui A."/>
            <person name="MacDonald P.J.P."/>
            <person name="McCowen C."/>
            <person name="Montmayeur A."/>
            <person name="Murphy C."/>
            <person name="Neiman D."/>
            <person name="Pearson M."/>
            <person name="Priest M."/>
            <person name="Roberts A."/>
            <person name="Saif S."/>
            <person name="Shea T."/>
            <person name="Sisk P."/>
            <person name="Stolte C."/>
            <person name="Sykes S."/>
            <person name="Wortman J."/>
            <person name="Nusbaum C."/>
            <person name="Birren B."/>
        </authorList>
    </citation>
    <scope>NUCLEOTIDE SEQUENCE [LARGE SCALE GENOMIC DNA]</scope>
    <source>
        <strain evidence="9 10">ATCC 38327</strain>
    </source>
</reference>
<feature type="domain" description="ACT" evidence="8">
    <location>
        <begin position="212"/>
        <end position="293"/>
    </location>
</feature>
<keyword evidence="10" id="KW-1185">Reference proteome</keyword>
<dbReference type="CDD" id="cd13631">
    <property type="entry name" value="PBP2_Ct-PDT_like"/>
    <property type="match status" value="1"/>
</dbReference>
<dbReference type="PANTHER" id="PTHR21022">
    <property type="entry name" value="PREPHENATE DEHYDRATASE P PROTEIN"/>
    <property type="match status" value="1"/>
</dbReference>
<dbReference type="GO" id="GO:0009094">
    <property type="term" value="P:L-phenylalanine biosynthetic process"/>
    <property type="evidence" value="ECO:0007669"/>
    <property type="project" value="UniProtKB-UniPathway"/>
</dbReference>
<evidence type="ECO:0000256" key="1">
    <source>
        <dbReference type="ARBA" id="ARBA00004741"/>
    </source>
</evidence>
<dbReference type="PANTHER" id="PTHR21022:SF19">
    <property type="entry name" value="PREPHENATE DEHYDRATASE-RELATED"/>
    <property type="match status" value="1"/>
</dbReference>
<dbReference type="SUPFAM" id="SSF53850">
    <property type="entry name" value="Periplasmic binding protein-like II"/>
    <property type="match status" value="1"/>
</dbReference>
<dbReference type="eggNOG" id="KOG2797">
    <property type="taxonomic scope" value="Eukaryota"/>
</dbReference>
<accession>A0A0L0S373</accession>
<dbReference type="GO" id="GO:0005737">
    <property type="term" value="C:cytoplasm"/>
    <property type="evidence" value="ECO:0007669"/>
    <property type="project" value="TreeGrafter"/>
</dbReference>
<dbReference type="PROSITE" id="PS51671">
    <property type="entry name" value="ACT"/>
    <property type="match status" value="1"/>
</dbReference>
<sequence>MSTPPTPAQSLRVGVQGVPGAYSACAAHDFYAQSSPPLEIVYFDTVDDVAAAVELGHVDKGLVPIENTQSGSFPAVYDVLLSRNVHVTAELVVREVHCLVGHLGVKIEDLTEVRSHPAVLDQCRGYLRLLASRNHGLALTQAMDTAASARYVGEDPVGRRTVAAIASRQAAELYGLQVLQEAIEDSDSIITRYVELALQAAVPPRHASAKTLMAFTLKNASGTLFKALSCFALRDINVCKIESRPQGQSLHPWELIFFVTVDASTVDETLKRALANLEEYLVGPFKLLGCFASTQMRPYNRNSLANPYGI</sequence>
<dbReference type="EMBL" id="GG745331">
    <property type="protein sequence ID" value="KNE56978.1"/>
    <property type="molecule type" value="Genomic_DNA"/>
</dbReference>
<evidence type="ECO:0000256" key="4">
    <source>
        <dbReference type="ARBA" id="ARBA00023141"/>
    </source>
</evidence>
<keyword evidence="5" id="KW-0584">Phenylalanine biosynthesis</keyword>
<dbReference type="Gene3D" id="3.40.190.10">
    <property type="entry name" value="Periplasmic binding protein-like II"/>
    <property type="match status" value="2"/>
</dbReference>
<feature type="domain" description="Prephenate dehydratase" evidence="7">
    <location>
        <begin position="12"/>
        <end position="198"/>
    </location>
</feature>
<dbReference type="InterPro" id="IPR001086">
    <property type="entry name" value="Preph_deHydtase"/>
</dbReference>
<evidence type="ECO:0000313" key="9">
    <source>
        <dbReference type="EMBL" id="KNE56978.1"/>
    </source>
</evidence>
<dbReference type="Pfam" id="PF00800">
    <property type="entry name" value="PDT"/>
    <property type="match status" value="1"/>
</dbReference>
<dbReference type="VEuPathDB" id="FungiDB:AMAG_02741"/>
<name>A0A0L0S373_ALLM3</name>
<evidence type="ECO:0000256" key="5">
    <source>
        <dbReference type="ARBA" id="ARBA00023222"/>
    </source>
</evidence>
<evidence type="ECO:0000259" key="7">
    <source>
        <dbReference type="PROSITE" id="PS51171"/>
    </source>
</evidence>
<dbReference type="PROSITE" id="PS51171">
    <property type="entry name" value="PREPHENATE_DEHYDR_3"/>
    <property type="match status" value="1"/>
</dbReference>
<dbReference type="OMA" id="CCTNQQH"/>
<proteinExistence type="predicted"/>
<dbReference type="InterPro" id="IPR002912">
    <property type="entry name" value="ACT_dom"/>
</dbReference>
<keyword evidence="6" id="KW-0456">Lyase</keyword>
<protein>
    <recommendedName>
        <fullName evidence="2">prephenate dehydratase</fullName>
        <ecNumber evidence="2">4.2.1.51</ecNumber>
    </recommendedName>
</protein>
<reference evidence="10" key="2">
    <citation type="submission" date="2009-11" db="EMBL/GenBank/DDBJ databases">
        <title>The Genome Sequence of Allomyces macrogynus strain ATCC 38327.</title>
        <authorList>
            <consortium name="The Broad Institute Genome Sequencing Platform"/>
            <person name="Russ C."/>
            <person name="Cuomo C."/>
            <person name="Shea T."/>
            <person name="Young S.K."/>
            <person name="Zeng Q."/>
            <person name="Koehrsen M."/>
            <person name="Haas B."/>
            <person name="Borodovsky M."/>
            <person name="Guigo R."/>
            <person name="Alvarado L."/>
            <person name="Berlin A."/>
            <person name="Borenstein D."/>
            <person name="Chen Z."/>
            <person name="Engels R."/>
            <person name="Freedman E."/>
            <person name="Gellesch M."/>
            <person name="Goldberg J."/>
            <person name="Griggs A."/>
            <person name="Gujja S."/>
            <person name="Heiman D."/>
            <person name="Hepburn T."/>
            <person name="Howarth C."/>
            <person name="Jen D."/>
            <person name="Larson L."/>
            <person name="Lewis B."/>
            <person name="Mehta T."/>
            <person name="Park D."/>
            <person name="Pearson M."/>
            <person name="Roberts A."/>
            <person name="Saif S."/>
            <person name="Shenoy N."/>
            <person name="Sisk P."/>
            <person name="Stolte C."/>
            <person name="Sykes S."/>
            <person name="Walk T."/>
            <person name="White J."/>
            <person name="Yandava C."/>
            <person name="Burger G."/>
            <person name="Gray M.W."/>
            <person name="Holland P.W.H."/>
            <person name="King N."/>
            <person name="Lang F.B.F."/>
            <person name="Roger A.J."/>
            <person name="Ruiz-Trillo I."/>
            <person name="Lander E."/>
            <person name="Nusbaum C."/>
        </authorList>
    </citation>
    <scope>NUCLEOTIDE SEQUENCE [LARGE SCALE GENOMIC DNA]</scope>
    <source>
        <strain evidence="10">ATCC 38327</strain>
    </source>
</reference>
<evidence type="ECO:0000256" key="3">
    <source>
        <dbReference type="ARBA" id="ARBA00022605"/>
    </source>
</evidence>
<dbReference type="EC" id="4.2.1.51" evidence="2"/>
<dbReference type="Gene3D" id="3.30.70.260">
    <property type="match status" value="1"/>
</dbReference>
<dbReference type="CDD" id="cd04905">
    <property type="entry name" value="ACT_CM-PDT"/>
    <property type="match status" value="1"/>
</dbReference>
<dbReference type="InterPro" id="IPR008242">
    <property type="entry name" value="Chor_mutase/pphenate_deHydtase"/>
</dbReference>
<comment type="pathway">
    <text evidence="1">Amino-acid biosynthesis; L-phenylalanine biosynthesis; phenylpyruvate from prephenate: step 1/1.</text>
</comment>
<evidence type="ECO:0000259" key="8">
    <source>
        <dbReference type="PROSITE" id="PS51671"/>
    </source>
</evidence>
<dbReference type="STRING" id="578462.A0A0L0S373"/>
<evidence type="ECO:0000256" key="6">
    <source>
        <dbReference type="ARBA" id="ARBA00023239"/>
    </source>
</evidence>
<dbReference type="PIRSF" id="PIRSF001500">
    <property type="entry name" value="Chor_mut_pdt_Ppr"/>
    <property type="match status" value="1"/>
</dbReference>
<dbReference type="AlphaFoldDB" id="A0A0L0S373"/>
<evidence type="ECO:0000313" key="10">
    <source>
        <dbReference type="Proteomes" id="UP000054350"/>
    </source>
</evidence>
<dbReference type="GO" id="GO:0004664">
    <property type="term" value="F:prephenate dehydratase activity"/>
    <property type="evidence" value="ECO:0007669"/>
    <property type="project" value="UniProtKB-EC"/>
</dbReference>
<dbReference type="InterPro" id="IPR045865">
    <property type="entry name" value="ACT-like_dom_sf"/>
</dbReference>
<gene>
    <name evidence="9" type="ORF">AMAG_02741</name>
</gene>